<keyword evidence="3" id="KW-0731">Sigma factor</keyword>
<dbReference type="AlphaFoldDB" id="A0A4Q1CNA7"/>
<dbReference type="OrthoDB" id="941544at2"/>
<dbReference type="InterPro" id="IPR036388">
    <property type="entry name" value="WH-like_DNA-bd_sf"/>
</dbReference>
<evidence type="ECO:0000256" key="3">
    <source>
        <dbReference type="ARBA" id="ARBA00023082"/>
    </source>
</evidence>
<accession>A0A4Q1CNA7</accession>
<dbReference type="GO" id="GO:0006352">
    <property type="term" value="P:DNA-templated transcription initiation"/>
    <property type="evidence" value="ECO:0007669"/>
    <property type="project" value="InterPro"/>
</dbReference>
<dbReference type="Proteomes" id="UP000290204">
    <property type="component" value="Unassembled WGS sequence"/>
</dbReference>
<evidence type="ECO:0000259" key="5">
    <source>
        <dbReference type="Pfam" id="PF04542"/>
    </source>
</evidence>
<evidence type="ECO:0000256" key="2">
    <source>
        <dbReference type="ARBA" id="ARBA00023015"/>
    </source>
</evidence>
<dbReference type="PANTHER" id="PTHR43133">
    <property type="entry name" value="RNA POLYMERASE ECF-TYPE SIGMA FACTO"/>
    <property type="match status" value="1"/>
</dbReference>
<gene>
    <name evidence="7" type="ORF">ESA94_06255</name>
</gene>
<evidence type="ECO:0000256" key="4">
    <source>
        <dbReference type="ARBA" id="ARBA00023163"/>
    </source>
</evidence>
<keyword evidence="4" id="KW-0804">Transcription</keyword>
<sequence>MNTQLDIIIAGCKENNIHCQEQLYKLCYPDMIKLCSRYAKDLDEAGAIYNNAMLKVFKEIIRYKEEGKFMGWVRIVTVRCCLDFIKTTTRFKTIKIELIESEVVFTDVEIISGIAVNEIRKIISELPKATSTVFNLFAYEGFTHKQIAELLGISEGTSKWHVNDARRILKQRLLPLLTDEIEVNAAG</sequence>
<dbReference type="PANTHER" id="PTHR43133:SF46">
    <property type="entry name" value="RNA POLYMERASE SIGMA-70 FACTOR ECF SUBFAMILY"/>
    <property type="match status" value="1"/>
</dbReference>
<organism evidence="7 8">
    <name type="scientific">Lacibacter luteus</name>
    <dbReference type="NCBI Taxonomy" id="2508719"/>
    <lineage>
        <taxon>Bacteria</taxon>
        <taxon>Pseudomonadati</taxon>
        <taxon>Bacteroidota</taxon>
        <taxon>Chitinophagia</taxon>
        <taxon>Chitinophagales</taxon>
        <taxon>Chitinophagaceae</taxon>
        <taxon>Lacibacter</taxon>
    </lineage>
</organism>
<evidence type="ECO:0000256" key="1">
    <source>
        <dbReference type="ARBA" id="ARBA00010641"/>
    </source>
</evidence>
<protein>
    <submittedName>
        <fullName evidence="7">Sigma-70 family RNA polymerase sigma factor</fullName>
    </submittedName>
</protein>
<feature type="domain" description="RNA polymerase sigma-70 region 2" evidence="5">
    <location>
        <begin position="23"/>
        <end position="90"/>
    </location>
</feature>
<reference evidence="7 8" key="1">
    <citation type="submission" date="2019-01" db="EMBL/GenBank/DDBJ databases">
        <title>Lacibacter sp. strain TTM-7.</title>
        <authorList>
            <person name="Chen W.-M."/>
        </authorList>
    </citation>
    <scope>NUCLEOTIDE SEQUENCE [LARGE SCALE GENOMIC DNA]</scope>
    <source>
        <strain evidence="7 8">TTM-7</strain>
    </source>
</reference>
<feature type="domain" description="RNA polymerase sigma factor 70 region 4 type 2" evidence="6">
    <location>
        <begin position="118"/>
        <end position="167"/>
    </location>
</feature>
<dbReference type="InterPro" id="IPR013249">
    <property type="entry name" value="RNA_pol_sigma70_r4_t2"/>
</dbReference>
<dbReference type="EMBL" id="SDHW01000001">
    <property type="protein sequence ID" value="RXK62598.1"/>
    <property type="molecule type" value="Genomic_DNA"/>
</dbReference>
<dbReference type="GO" id="GO:0016987">
    <property type="term" value="F:sigma factor activity"/>
    <property type="evidence" value="ECO:0007669"/>
    <property type="project" value="UniProtKB-KW"/>
</dbReference>
<proteinExistence type="inferred from homology"/>
<keyword evidence="2" id="KW-0805">Transcription regulation</keyword>
<keyword evidence="8" id="KW-1185">Reference proteome</keyword>
<dbReference type="InterPro" id="IPR007627">
    <property type="entry name" value="RNA_pol_sigma70_r2"/>
</dbReference>
<dbReference type="InterPro" id="IPR014284">
    <property type="entry name" value="RNA_pol_sigma-70_dom"/>
</dbReference>
<dbReference type="InterPro" id="IPR013325">
    <property type="entry name" value="RNA_pol_sigma_r2"/>
</dbReference>
<dbReference type="SUPFAM" id="SSF88946">
    <property type="entry name" value="Sigma2 domain of RNA polymerase sigma factors"/>
    <property type="match status" value="1"/>
</dbReference>
<comment type="caution">
    <text evidence="7">The sequence shown here is derived from an EMBL/GenBank/DDBJ whole genome shotgun (WGS) entry which is preliminary data.</text>
</comment>
<dbReference type="RefSeq" id="WP_129129969.1">
    <property type="nucleotide sequence ID" value="NZ_SDHW01000001.1"/>
</dbReference>
<dbReference type="NCBIfam" id="TIGR02937">
    <property type="entry name" value="sigma70-ECF"/>
    <property type="match status" value="1"/>
</dbReference>
<name>A0A4Q1CNA7_9BACT</name>
<dbReference type="InterPro" id="IPR039425">
    <property type="entry name" value="RNA_pol_sigma-70-like"/>
</dbReference>
<dbReference type="Pfam" id="PF04542">
    <property type="entry name" value="Sigma70_r2"/>
    <property type="match status" value="1"/>
</dbReference>
<dbReference type="SUPFAM" id="SSF88659">
    <property type="entry name" value="Sigma3 and sigma4 domains of RNA polymerase sigma factors"/>
    <property type="match status" value="1"/>
</dbReference>
<dbReference type="Pfam" id="PF08281">
    <property type="entry name" value="Sigma70_r4_2"/>
    <property type="match status" value="1"/>
</dbReference>
<dbReference type="InterPro" id="IPR013324">
    <property type="entry name" value="RNA_pol_sigma_r3/r4-like"/>
</dbReference>
<dbReference type="Gene3D" id="1.10.10.10">
    <property type="entry name" value="Winged helix-like DNA-binding domain superfamily/Winged helix DNA-binding domain"/>
    <property type="match status" value="1"/>
</dbReference>
<dbReference type="Gene3D" id="1.10.1740.10">
    <property type="match status" value="1"/>
</dbReference>
<evidence type="ECO:0000259" key="6">
    <source>
        <dbReference type="Pfam" id="PF08281"/>
    </source>
</evidence>
<evidence type="ECO:0000313" key="8">
    <source>
        <dbReference type="Proteomes" id="UP000290204"/>
    </source>
</evidence>
<comment type="similarity">
    <text evidence="1">Belongs to the sigma-70 factor family. ECF subfamily.</text>
</comment>
<evidence type="ECO:0000313" key="7">
    <source>
        <dbReference type="EMBL" id="RXK62598.1"/>
    </source>
</evidence>
<dbReference type="GO" id="GO:0003677">
    <property type="term" value="F:DNA binding"/>
    <property type="evidence" value="ECO:0007669"/>
    <property type="project" value="InterPro"/>
</dbReference>